<organism evidence="6 7">
    <name type="scientific">Eubacterium ramulus</name>
    <dbReference type="NCBI Taxonomy" id="39490"/>
    <lineage>
        <taxon>Bacteria</taxon>
        <taxon>Bacillati</taxon>
        <taxon>Bacillota</taxon>
        <taxon>Clostridia</taxon>
        <taxon>Eubacteriales</taxon>
        <taxon>Eubacteriaceae</taxon>
        <taxon>Eubacterium</taxon>
    </lineage>
</organism>
<protein>
    <submittedName>
        <fullName evidence="6">Putative serine protease HhoB</fullName>
    </submittedName>
</protein>
<proteinExistence type="inferred from homology"/>
<dbReference type="Proteomes" id="UP000095492">
    <property type="component" value="Unassembled WGS sequence"/>
</dbReference>
<dbReference type="Gene3D" id="2.40.10.10">
    <property type="entry name" value="Trypsin-like serine proteases"/>
    <property type="match status" value="2"/>
</dbReference>
<dbReference type="PROSITE" id="PS50106">
    <property type="entry name" value="PDZ"/>
    <property type="match status" value="1"/>
</dbReference>
<evidence type="ECO:0000313" key="6">
    <source>
        <dbReference type="EMBL" id="CUN00912.1"/>
    </source>
</evidence>
<dbReference type="PANTHER" id="PTHR22939:SF129">
    <property type="entry name" value="SERINE PROTEASE HTRA2, MITOCHONDRIAL"/>
    <property type="match status" value="1"/>
</dbReference>
<keyword evidence="4" id="KW-0812">Transmembrane</keyword>
<dbReference type="InterPro" id="IPR041489">
    <property type="entry name" value="PDZ_6"/>
</dbReference>
<dbReference type="AlphaFoldDB" id="A0A173TDT8"/>
<dbReference type="PRINTS" id="PR00834">
    <property type="entry name" value="PROTEASES2C"/>
</dbReference>
<evidence type="ECO:0000313" key="7">
    <source>
        <dbReference type="Proteomes" id="UP000095492"/>
    </source>
</evidence>
<dbReference type="GO" id="GO:0006508">
    <property type="term" value="P:proteolysis"/>
    <property type="evidence" value="ECO:0007669"/>
    <property type="project" value="UniProtKB-KW"/>
</dbReference>
<accession>A0A173TDT8</accession>
<evidence type="ECO:0000259" key="5">
    <source>
        <dbReference type="PROSITE" id="PS50106"/>
    </source>
</evidence>
<dbReference type="InterPro" id="IPR036034">
    <property type="entry name" value="PDZ_sf"/>
</dbReference>
<dbReference type="SUPFAM" id="SSF50494">
    <property type="entry name" value="Trypsin-like serine proteases"/>
    <property type="match status" value="1"/>
</dbReference>
<evidence type="ECO:0000256" key="4">
    <source>
        <dbReference type="SAM" id="Phobius"/>
    </source>
</evidence>
<dbReference type="STRING" id="39490.ERS852448_01454"/>
<gene>
    <name evidence="6" type="primary">hhoB</name>
    <name evidence="6" type="ORF">ERS852448_01454</name>
</gene>
<dbReference type="InterPro" id="IPR001940">
    <property type="entry name" value="Peptidase_S1C"/>
</dbReference>
<dbReference type="SUPFAM" id="SSF50156">
    <property type="entry name" value="PDZ domain-like"/>
    <property type="match status" value="1"/>
</dbReference>
<dbReference type="GO" id="GO:0004252">
    <property type="term" value="F:serine-type endopeptidase activity"/>
    <property type="evidence" value="ECO:0007669"/>
    <property type="project" value="InterPro"/>
</dbReference>
<dbReference type="InterPro" id="IPR001478">
    <property type="entry name" value="PDZ"/>
</dbReference>
<dbReference type="OrthoDB" id="1765023at2"/>
<sequence>MKEVKSESSIKTFQLHKNYRKRIISAGEFEISDLKLPKETGAERCFAVDKKKQEEYHFVKEHIKKIPIDRKKLRTRLFGTILLAVLFGVVAAAVFAALRPVFDNLLYRKDNTVVISGEDEISEETPEENAPVYITETQLMEPEDYQVLQNKLYAIGREANKSVVAVRGIGEATDWFDNAYETESQGTGIIVADTGDEYLVVTEKKVISDASQVEVTFYNNDTASAVLQAYDENTGIAMLCVEKRQLSADTTDQVAAATLSSFSALSQGTIVIAIGSPLGEPFSILTGNVTSSSYEVSTVDANYKVISTDINASDAGSGALINLKGEVVGLMLQSYSTREAQSMMTAISISQISKLLEKMSNGESPAYLGLEICTVTAEIAKSNELPKGIYIKQVSPDSPAMQAGIQVGDVLTKIDSKEILTAEQYEDCIMNAKDGQQSTVTVKRMGADGKYQDLRFKVVFGTLQEN</sequence>
<dbReference type="Pfam" id="PF13365">
    <property type="entry name" value="Trypsin_2"/>
    <property type="match status" value="1"/>
</dbReference>
<dbReference type="SMART" id="SM00228">
    <property type="entry name" value="PDZ"/>
    <property type="match status" value="1"/>
</dbReference>
<comment type="similarity">
    <text evidence="1">Belongs to the peptidase S1C family.</text>
</comment>
<keyword evidence="3" id="KW-0378">Hydrolase</keyword>
<dbReference type="Pfam" id="PF17820">
    <property type="entry name" value="PDZ_6"/>
    <property type="match status" value="1"/>
</dbReference>
<keyword evidence="4" id="KW-1133">Transmembrane helix</keyword>
<keyword evidence="4" id="KW-0472">Membrane</keyword>
<name>A0A173TDT8_EUBRA</name>
<feature type="domain" description="PDZ" evidence="5">
    <location>
        <begin position="353"/>
        <end position="427"/>
    </location>
</feature>
<evidence type="ECO:0000256" key="2">
    <source>
        <dbReference type="ARBA" id="ARBA00022670"/>
    </source>
</evidence>
<keyword evidence="2 6" id="KW-0645">Protease</keyword>
<dbReference type="InterPro" id="IPR009003">
    <property type="entry name" value="Peptidase_S1_PA"/>
</dbReference>
<dbReference type="Gene3D" id="2.30.42.10">
    <property type="match status" value="1"/>
</dbReference>
<reference evidence="6 7" key="1">
    <citation type="submission" date="2015-09" db="EMBL/GenBank/DDBJ databases">
        <authorList>
            <consortium name="Pathogen Informatics"/>
        </authorList>
    </citation>
    <scope>NUCLEOTIDE SEQUENCE [LARGE SCALE GENOMIC DNA]</scope>
    <source>
        <strain evidence="6 7">2789STDY5608891</strain>
    </source>
</reference>
<evidence type="ECO:0000256" key="1">
    <source>
        <dbReference type="ARBA" id="ARBA00010541"/>
    </source>
</evidence>
<dbReference type="InterPro" id="IPR043504">
    <property type="entry name" value="Peptidase_S1_PA_chymotrypsin"/>
</dbReference>
<evidence type="ECO:0000256" key="3">
    <source>
        <dbReference type="ARBA" id="ARBA00022801"/>
    </source>
</evidence>
<dbReference type="EMBL" id="CYYA01000008">
    <property type="protein sequence ID" value="CUN00912.1"/>
    <property type="molecule type" value="Genomic_DNA"/>
</dbReference>
<dbReference type="PANTHER" id="PTHR22939">
    <property type="entry name" value="SERINE PROTEASE FAMILY S1C HTRA-RELATED"/>
    <property type="match status" value="1"/>
</dbReference>
<feature type="transmembrane region" description="Helical" evidence="4">
    <location>
        <begin position="77"/>
        <end position="98"/>
    </location>
</feature>